<sequence length="76" mass="8355">MISIFVRPREVCSVIEGSQSVVFNAFPHSSFSSNDAITLDLATQAVLAKEKKTGNVAFEKAQVDSTNEFLEMFVNL</sequence>
<reference evidence="1 2" key="1">
    <citation type="submission" date="2024-01" db="EMBL/GenBank/DDBJ databases">
        <title>The complete chloroplast genome sequence of Lithospermum erythrorhizon: insights into the phylogenetic relationship among Boraginaceae species and the maternal lineages of purple gromwells.</title>
        <authorList>
            <person name="Okada T."/>
            <person name="Watanabe K."/>
        </authorList>
    </citation>
    <scope>NUCLEOTIDE SEQUENCE [LARGE SCALE GENOMIC DNA]</scope>
</reference>
<dbReference type="EMBL" id="BAABME010020268">
    <property type="protein sequence ID" value="GAA0159911.1"/>
    <property type="molecule type" value="Genomic_DNA"/>
</dbReference>
<dbReference type="AlphaFoldDB" id="A0AAV3Q946"/>
<protein>
    <submittedName>
        <fullName evidence="1">Uncharacterized protein</fullName>
    </submittedName>
</protein>
<dbReference type="Proteomes" id="UP001454036">
    <property type="component" value="Unassembled WGS sequence"/>
</dbReference>
<evidence type="ECO:0000313" key="1">
    <source>
        <dbReference type="EMBL" id="GAA0159911.1"/>
    </source>
</evidence>
<name>A0AAV3Q946_LITER</name>
<accession>A0AAV3Q946</accession>
<evidence type="ECO:0000313" key="2">
    <source>
        <dbReference type="Proteomes" id="UP001454036"/>
    </source>
</evidence>
<gene>
    <name evidence="1" type="ORF">LIER_38943</name>
</gene>
<proteinExistence type="predicted"/>
<keyword evidence="2" id="KW-1185">Reference proteome</keyword>
<organism evidence="1 2">
    <name type="scientific">Lithospermum erythrorhizon</name>
    <name type="common">Purple gromwell</name>
    <name type="synonym">Lithospermum officinale var. erythrorhizon</name>
    <dbReference type="NCBI Taxonomy" id="34254"/>
    <lineage>
        <taxon>Eukaryota</taxon>
        <taxon>Viridiplantae</taxon>
        <taxon>Streptophyta</taxon>
        <taxon>Embryophyta</taxon>
        <taxon>Tracheophyta</taxon>
        <taxon>Spermatophyta</taxon>
        <taxon>Magnoliopsida</taxon>
        <taxon>eudicotyledons</taxon>
        <taxon>Gunneridae</taxon>
        <taxon>Pentapetalae</taxon>
        <taxon>asterids</taxon>
        <taxon>lamiids</taxon>
        <taxon>Boraginales</taxon>
        <taxon>Boraginaceae</taxon>
        <taxon>Boraginoideae</taxon>
        <taxon>Lithospermeae</taxon>
        <taxon>Lithospermum</taxon>
    </lineage>
</organism>
<comment type="caution">
    <text evidence="1">The sequence shown here is derived from an EMBL/GenBank/DDBJ whole genome shotgun (WGS) entry which is preliminary data.</text>
</comment>